<dbReference type="PANTHER" id="PTHR10429:SF0">
    <property type="entry name" value="DNA-3-METHYLADENINE GLYCOSYLASE"/>
    <property type="match status" value="1"/>
</dbReference>
<reference evidence="6 7" key="1">
    <citation type="journal article" date="2016" name="Sci. Rep.">
        <title>Metabolic traits of an uncultured archaeal lineage -MSBL1- from brine pools of the Red Sea.</title>
        <authorList>
            <person name="Mwirichia R."/>
            <person name="Alam I."/>
            <person name="Rashid M."/>
            <person name="Vinu M."/>
            <person name="Ba-Alawi W."/>
            <person name="Anthony Kamau A."/>
            <person name="Kamanda Ngugi D."/>
            <person name="Goker M."/>
            <person name="Klenk H.P."/>
            <person name="Bajic V."/>
            <person name="Stingl U."/>
        </authorList>
    </citation>
    <scope>NUCLEOTIDE SEQUENCE [LARGE SCALE GENOMIC DNA]</scope>
    <source>
        <strain evidence="6">SCGC-AAA382A20</strain>
    </source>
</reference>
<dbReference type="EC" id="3.2.2.-" evidence="5"/>
<dbReference type="NCBIfam" id="TIGR00567">
    <property type="entry name" value="3mg"/>
    <property type="match status" value="1"/>
</dbReference>
<dbReference type="GO" id="GO:0003677">
    <property type="term" value="F:DNA binding"/>
    <property type="evidence" value="ECO:0007669"/>
    <property type="project" value="InterPro"/>
</dbReference>
<dbReference type="Proteomes" id="UP000070263">
    <property type="component" value="Unassembled WGS sequence"/>
</dbReference>
<dbReference type="GO" id="GO:0006284">
    <property type="term" value="P:base-excision repair"/>
    <property type="evidence" value="ECO:0007669"/>
    <property type="project" value="InterPro"/>
</dbReference>
<dbReference type="CDD" id="cd00540">
    <property type="entry name" value="AAG"/>
    <property type="match status" value="1"/>
</dbReference>
<dbReference type="Pfam" id="PF02245">
    <property type="entry name" value="Pur_DNA_glyco"/>
    <property type="match status" value="1"/>
</dbReference>
<evidence type="ECO:0000313" key="6">
    <source>
        <dbReference type="EMBL" id="KXB07535.1"/>
    </source>
</evidence>
<evidence type="ECO:0000256" key="1">
    <source>
        <dbReference type="ARBA" id="ARBA00009232"/>
    </source>
</evidence>
<dbReference type="EMBL" id="LHYE01000007">
    <property type="protein sequence ID" value="KXB07535.1"/>
    <property type="molecule type" value="Genomic_DNA"/>
</dbReference>
<keyword evidence="7" id="KW-1185">Reference proteome</keyword>
<organism evidence="6 7">
    <name type="scientific">candidate division MSBL1 archaeon SCGC-AAA382A20</name>
    <dbReference type="NCBI Taxonomy" id="1698280"/>
    <lineage>
        <taxon>Archaea</taxon>
        <taxon>Methanobacteriati</taxon>
        <taxon>Methanobacteriota</taxon>
        <taxon>candidate division MSBL1</taxon>
    </lineage>
</organism>
<dbReference type="InterPro" id="IPR036995">
    <property type="entry name" value="MPG_sf"/>
</dbReference>
<protein>
    <recommendedName>
        <fullName evidence="5">Putative 3-methyladenine DNA glycosylase</fullName>
        <ecNumber evidence="5">3.2.2.-</ecNumber>
    </recommendedName>
</protein>
<keyword evidence="2 5" id="KW-0227">DNA damage</keyword>
<evidence type="ECO:0000256" key="3">
    <source>
        <dbReference type="ARBA" id="ARBA00022801"/>
    </source>
</evidence>
<proteinExistence type="inferred from homology"/>
<comment type="similarity">
    <text evidence="1 5">Belongs to the DNA glycosylase MPG family.</text>
</comment>
<dbReference type="HAMAP" id="MF_00527">
    <property type="entry name" value="3MGH"/>
    <property type="match status" value="1"/>
</dbReference>
<dbReference type="SUPFAM" id="SSF50486">
    <property type="entry name" value="FMT C-terminal domain-like"/>
    <property type="match status" value="1"/>
</dbReference>
<dbReference type="FunFam" id="3.10.300.10:FF:000001">
    <property type="entry name" value="Putative 3-methyladenine DNA glycosylase"/>
    <property type="match status" value="1"/>
</dbReference>
<keyword evidence="3 5" id="KW-0378">Hydrolase</keyword>
<evidence type="ECO:0000256" key="2">
    <source>
        <dbReference type="ARBA" id="ARBA00022763"/>
    </source>
</evidence>
<evidence type="ECO:0000313" key="7">
    <source>
        <dbReference type="Proteomes" id="UP000070263"/>
    </source>
</evidence>
<dbReference type="PANTHER" id="PTHR10429">
    <property type="entry name" value="DNA-3-METHYLADENINE GLYCOSYLASE"/>
    <property type="match status" value="1"/>
</dbReference>
<dbReference type="InterPro" id="IPR011034">
    <property type="entry name" value="Formyl_transferase-like_C_sf"/>
</dbReference>
<evidence type="ECO:0000256" key="5">
    <source>
        <dbReference type="HAMAP-Rule" id="MF_00527"/>
    </source>
</evidence>
<dbReference type="AlphaFoldDB" id="A0A133VM39"/>
<dbReference type="GO" id="GO:0003905">
    <property type="term" value="F:alkylbase DNA N-glycosylase activity"/>
    <property type="evidence" value="ECO:0007669"/>
    <property type="project" value="InterPro"/>
</dbReference>
<accession>A0A133VM39</accession>
<dbReference type="InterPro" id="IPR003180">
    <property type="entry name" value="MPG"/>
</dbReference>
<gene>
    <name evidence="6" type="ORF">AKJ51_01205</name>
</gene>
<comment type="caution">
    <text evidence="6">The sequence shown here is derived from an EMBL/GenBank/DDBJ whole genome shotgun (WGS) entry which is preliminary data.</text>
</comment>
<sequence length="190" mass="21518">MRLSRKFYERDTPKVARELLGKIFTCTVKSGTLKGKIVETEAYFGVDDPASRASEKKTKINNLMWEKGGLTLIYMVHGNWLFNVTTEKKGVPGAVLIRAVEPISGLKTMKKLRGKEKLKELTSGPGKMTQAFGISKEHHEVDLTSSDKIFISDPEEHTENKNIRTSHRIGVREDLDQELRFYIADSEFVS</sequence>
<keyword evidence="4 5" id="KW-0234">DNA repair</keyword>
<dbReference type="PATRIC" id="fig|1698280.3.peg.1093"/>
<evidence type="ECO:0000256" key="4">
    <source>
        <dbReference type="ARBA" id="ARBA00023204"/>
    </source>
</evidence>
<name>A0A133VM39_9EURY</name>
<dbReference type="Gene3D" id="3.10.300.10">
    <property type="entry name" value="Methylpurine-DNA glycosylase (MPG)"/>
    <property type="match status" value="1"/>
</dbReference>